<evidence type="ECO:0000313" key="2">
    <source>
        <dbReference type="EMBL" id="TDG36402.1"/>
    </source>
</evidence>
<gene>
    <name evidence="2" type="ORF">EZJ43_07745</name>
</gene>
<evidence type="ECO:0000313" key="3">
    <source>
        <dbReference type="Proteomes" id="UP000295668"/>
    </source>
</evidence>
<organism evidence="2 3">
    <name type="scientific">Pedobacter changchengzhani</name>
    <dbReference type="NCBI Taxonomy" id="2529274"/>
    <lineage>
        <taxon>Bacteria</taxon>
        <taxon>Pseudomonadati</taxon>
        <taxon>Bacteroidota</taxon>
        <taxon>Sphingobacteriia</taxon>
        <taxon>Sphingobacteriales</taxon>
        <taxon>Sphingobacteriaceae</taxon>
        <taxon>Pedobacter</taxon>
    </lineage>
</organism>
<accession>A0A4R5MLC3</accession>
<keyword evidence="1" id="KW-1133">Transmembrane helix</keyword>
<dbReference type="Proteomes" id="UP000295668">
    <property type="component" value="Unassembled WGS sequence"/>
</dbReference>
<feature type="transmembrane region" description="Helical" evidence="1">
    <location>
        <begin position="62"/>
        <end position="84"/>
    </location>
</feature>
<protein>
    <submittedName>
        <fullName evidence="2">Uncharacterized protein</fullName>
    </submittedName>
</protein>
<dbReference type="RefSeq" id="WP_133262131.1">
    <property type="nucleotide sequence ID" value="NZ_SJCY01000004.1"/>
</dbReference>
<proteinExistence type="predicted"/>
<evidence type="ECO:0000256" key="1">
    <source>
        <dbReference type="SAM" id="Phobius"/>
    </source>
</evidence>
<feature type="transmembrane region" description="Helical" evidence="1">
    <location>
        <begin position="18"/>
        <end position="37"/>
    </location>
</feature>
<sequence length="116" mass="13734">MEPSYIVNFERKLAIRKYIFFGFLLVLLFGIPLWFYIDASLETASFGDNLDVDTYNARTNDAMLFTFIMLFLMSVFVVPTLLYINRYFNRYQTVLNQLKPKEIETLKTINDALYAR</sequence>
<dbReference type="AlphaFoldDB" id="A0A4R5MLC3"/>
<comment type="caution">
    <text evidence="2">The sequence shown here is derived from an EMBL/GenBank/DDBJ whole genome shotgun (WGS) entry which is preliminary data.</text>
</comment>
<reference evidence="2 3" key="1">
    <citation type="submission" date="2019-02" db="EMBL/GenBank/DDBJ databases">
        <title>Pedobacter sp. nov., a novel speices isolated from soil of pinguins habitat in Antarcitica.</title>
        <authorList>
            <person name="He R.-H."/>
        </authorList>
    </citation>
    <scope>NUCLEOTIDE SEQUENCE [LARGE SCALE GENOMIC DNA]</scope>
    <source>
        <strain evidence="2 3">E01020</strain>
    </source>
</reference>
<keyword evidence="1" id="KW-0472">Membrane</keyword>
<keyword evidence="3" id="KW-1185">Reference proteome</keyword>
<dbReference type="EMBL" id="SJCY01000004">
    <property type="protein sequence ID" value="TDG36402.1"/>
    <property type="molecule type" value="Genomic_DNA"/>
</dbReference>
<keyword evidence="1" id="KW-0812">Transmembrane</keyword>
<name>A0A4R5MLC3_9SPHI</name>